<dbReference type="Proteomes" id="UP001196509">
    <property type="component" value="Unassembled WGS sequence"/>
</dbReference>
<keyword evidence="5" id="KW-1185">Reference proteome</keyword>
<name>A0AAE2ZK32_9HYPH</name>
<comment type="caution">
    <text evidence="4">The sequence shown here is derived from an EMBL/GenBank/DDBJ whole genome shotgun (WGS) entry which is preliminary data.</text>
</comment>
<evidence type="ECO:0000259" key="3">
    <source>
        <dbReference type="Pfam" id="PF00291"/>
    </source>
</evidence>
<accession>A0AAE2ZK32</accession>
<dbReference type="SUPFAM" id="SSF53686">
    <property type="entry name" value="Tryptophan synthase beta subunit-like PLP-dependent enzymes"/>
    <property type="match status" value="1"/>
</dbReference>
<proteinExistence type="predicted"/>
<evidence type="ECO:0000256" key="2">
    <source>
        <dbReference type="ARBA" id="ARBA00022898"/>
    </source>
</evidence>
<dbReference type="InterPro" id="IPR036052">
    <property type="entry name" value="TrpB-like_PALP_sf"/>
</dbReference>
<evidence type="ECO:0000313" key="5">
    <source>
        <dbReference type="Proteomes" id="UP001196509"/>
    </source>
</evidence>
<dbReference type="NCBIfam" id="NF006058">
    <property type="entry name" value="PRK08206.1"/>
    <property type="match status" value="1"/>
</dbReference>
<dbReference type="CDD" id="cd00640">
    <property type="entry name" value="Trp-synth-beta_II"/>
    <property type="match status" value="1"/>
</dbReference>
<dbReference type="Gene3D" id="3.40.50.1100">
    <property type="match status" value="2"/>
</dbReference>
<dbReference type="Pfam" id="PF00291">
    <property type="entry name" value="PALP"/>
    <property type="match status" value="1"/>
</dbReference>
<dbReference type="AlphaFoldDB" id="A0AAE2ZK32"/>
<keyword evidence="2" id="KW-0663">Pyridoxal phosphate</keyword>
<dbReference type="EC" id="4.3.1.15" evidence="4"/>
<dbReference type="PANTHER" id="PTHR42937">
    <property type="match status" value="1"/>
</dbReference>
<gene>
    <name evidence="4" type="ORF">K1W69_13820</name>
</gene>
<evidence type="ECO:0000313" key="4">
    <source>
        <dbReference type="EMBL" id="MBW8638269.1"/>
    </source>
</evidence>
<dbReference type="GO" id="GO:0008838">
    <property type="term" value="F:diaminopropionate ammonia-lyase activity"/>
    <property type="evidence" value="ECO:0007669"/>
    <property type="project" value="UniProtKB-EC"/>
</dbReference>
<protein>
    <submittedName>
        <fullName evidence="4">Diaminopropionate ammonia-lyase</fullName>
        <ecNumber evidence="4">4.3.1.15</ecNumber>
    </submittedName>
</protein>
<feature type="domain" description="Tryptophan synthase beta chain-like PALP" evidence="3">
    <location>
        <begin position="32"/>
        <end position="333"/>
    </location>
</feature>
<dbReference type="InterPro" id="IPR001926">
    <property type="entry name" value="TrpB-like_PALP"/>
</dbReference>
<dbReference type="EMBL" id="JAICBX010000002">
    <property type="protein sequence ID" value="MBW8638269.1"/>
    <property type="molecule type" value="Genomic_DNA"/>
</dbReference>
<keyword evidence="4" id="KW-0456">Lyase</keyword>
<organism evidence="4 5">
    <name type="scientific">Flavimaribacter sediminis</name>
    <dbReference type="NCBI Taxonomy" id="2865987"/>
    <lineage>
        <taxon>Bacteria</taxon>
        <taxon>Pseudomonadati</taxon>
        <taxon>Pseudomonadota</taxon>
        <taxon>Alphaproteobacteria</taxon>
        <taxon>Hyphomicrobiales</taxon>
        <taxon>Rhizobiaceae</taxon>
        <taxon>Flavimaribacter</taxon>
    </lineage>
</organism>
<sequence>MLMTRKRHDRGQRDYMFRVSAERPARLMERRPEYQPTPARDMRALADDLGIDRLWLKDESQRMELGSFKALGGGFAVAQMISDAASGEDPDSEAGRRAAATMTFITASAGNHGLSVATGARRFGAKAVIVLPSSAPEAFEERIRRTGAEVQRLKGTYEESVSFATEQADRHGWLLLADGSWKGYVDRPALVMEGYTVIAEECRAEFDHSNKWPSHVFLQAGVGGFAGAISAHIRSFWKQQPTIVVVEPDRAPCLLRSIENGTLTRADGPLSNMGRLDCKDASLIAFDTLETDADCFTTITDDEAEKASQQLAEAGIATTPSGAASFAALARFDAGPESRCLAFITEGPEAR</sequence>
<reference evidence="4" key="1">
    <citation type="submission" date="2021-08" db="EMBL/GenBank/DDBJ databases">
        <title>Hoeflea bacterium WL0058 sp. nov., isolated from the sediment.</title>
        <authorList>
            <person name="Wang L."/>
            <person name="Zhang D."/>
        </authorList>
    </citation>
    <scope>NUCLEOTIDE SEQUENCE</scope>
    <source>
        <strain evidence="4">WL0058</strain>
    </source>
</reference>
<dbReference type="PANTHER" id="PTHR42937:SF1">
    <property type="entry name" value="DIAMINOPROPIONATE AMMONIA-LYASE"/>
    <property type="match status" value="1"/>
</dbReference>
<comment type="cofactor">
    <cofactor evidence="1">
        <name>pyridoxal 5'-phosphate</name>
        <dbReference type="ChEBI" id="CHEBI:597326"/>
    </cofactor>
</comment>
<evidence type="ECO:0000256" key="1">
    <source>
        <dbReference type="ARBA" id="ARBA00001933"/>
    </source>
</evidence>